<dbReference type="Proteomes" id="UP001255696">
    <property type="component" value="Unassembled WGS sequence"/>
</dbReference>
<dbReference type="SFLD" id="SFLDG01129">
    <property type="entry name" value="C1.5:_HAD__Beta-PGM__Phosphata"/>
    <property type="match status" value="1"/>
</dbReference>
<keyword evidence="2" id="KW-0479">Metal-binding</keyword>
<evidence type="ECO:0000313" key="6">
    <source>
        <dbReference type="Proteomes" id="UP001255696"/>
    </source>
</evidence>
<evidence type="ECO:0000256" key="3">
    <source>
        <dbReference type="ARBA" id="ARBA00022801"/>
    </source>
</evidence>
<dbReference type="RefSeq" id="WP_311897723.1">
    <property type="nucleotide sequence ID" value="NZ_CP184653.1"/>
</dbReference>
<organism evidence="5 6">
    <name type="scientific">Enterococcus cecorum</name>
    <dbReference type="NCBI Taxonomy" id="44008"/>
    <lineage>
        <taxon>Bacteria</taxon>
        <taxon>Bacillati</taxon>
        <taxon>Bacillota</taxon>
        <taxon>Bacilli</taxon>
        <taxon>Lactobacillales</taxon>
        <taxon>Enterococcaceae</taxon>
        <taxon>Enterococcus</taxon>
    </lineage>
</organism>
<dbReference type="NCBIfam" id="TIGR01549">
    <property type="entry name" value="HAD-SF-IA-v1"/>
    <property type="match status" value="1"/>
</dbReference>
<dbReference type="InterPro" id="IPR023214">
    <property type="entry name" value="HAD_sf"/>
</dbReference>
<dbReference type="InterPro" id="IPR036412">
    <property type="entry name" value="HAD-like_sf"/>
</dbReference>
<keyword evidence="4" id="KW-0460">Magnesium</keyword>
<evidence type="ECO:0000256" key="2">
    <source>
        <dbReference type="ARBA" id="ARBA00022723"/>
    </source>
</evidence>
<accession>A0AAW8TTC8</accession>
<dbReference type="PANTHER" id="PTHR46470">
    <property type="entry name" value="N-ACYLNEURAMINATE-9-PHOSPHATASE"/>
    <property type="match status" value="1"/>
</dbReference>
<dbReference type="Gene3D" id="1.10.150.240">
    <property type="entry name" value="Putative phosphatase, domain 2"/>
    <property type="match status" value="1"/>
</dbReference>
<gene>
    <name evidence="5" type="ORF">P7H47_06845</name>
</gene>
<dbReference type="GO" id="GO:0044281">
    <property type="term" value="P:small molecule metabolic process"/>
    <property type="evidence" value="ECO:0007669"/>
    <property type="project" value="UniProtKB-ARBA"/>
</dbReference>
<evidence type="ECO:0000256" key="1">
    <source>
        <dbReference type="ARBA" id="ARBA00001946"/>
    </source>
</evidence>
<dbReference type="InterPro" id="IPR041492">
    <property type="entry name" value="HAD_2"/>
</dbReference>
<dbReference type="EMBL" id="JARQBI010000014">
    <property type="protein sequence ID" value="MDT2796959.1"/>
    <property type="molecule type" value="Genomic_DNA"/>
</dbReference>
<evidence type="ECO:0000313" key="5">
    <source>
        <dbReference type="EMBL" id="MDT2796959.1"/>
    </source>
</evidence>
<keyword evidence="3 5" id="KW-0378">Hydrolase</keyword>
<reference evidence="5" key="1">
    <citation type="submission" date="2023-03" db="EMBL/GenBank/DDBJ databases">
        <authorList>
            <person name="Shen W."/>
            <person name="Cai J."/>
        </authorList>
    </citation>
    <scope>NUCLEOTIDE SEQUENCE</scope>
    <source>
        <strain evidence="5">B245-2</strain>
    </source>
</reference>
<evidence type="ECO:0000256" key="4">
    <source>
        <dbReference type="ARBA" id="ARBA00022842"/>
    </source>
</evidence>
<dbReference type="PANTHER" id="PTHR46470:SF2">
    <property type="entry name" value="GLYCERALDEHYDE 3-PHOSPHATE PHOSPHATASE"/>
    <property type="match status" value="1"/>
</dbReference>
<protein>
    <submittedName>
        <fullName evidence="5">HAD family hydrolase</fullName>
    </submittedName>
</protein>
<name>A0AAW8TTC8_9ENTE</name>
<dbReference type="InterPro" id="IPR023198">
    <property type="entry name" value="PGP-like_dom2"/>
</dbReference>
<comment type="cofactor">
    <cofactor evidence="1">
        <name>Mg(2+)</name>
        <dbReference type="ChEBI" id="CHEBI:18420"/>
    </cofactor>
</comment>
<dbReference type="SUPFAM" id="SSF56784">
    <property type="entry name" value="HAD-like"/>
    <property type="match status" value="1"/>
</dbReference>
<dbReference type="GO" id="GO:0016791">
    <property type="term" value="F:phosphatase activity"/>
    <property type="evidence" value="ECO:0007669"/>
    <property type="project" value="TreeGrafter"/>
</dbReference>
<dbReference type="GO" id="GO:0046872">
    <property type="term" value="F:metal ion binding"/>
    <property type="evidence" value="ECO:0007669"/>
    <property type="project" value="UniProtKB-KW"/>
</dbReference>
<comment type="caution">
    <text evidence="5">The sequence shown here is derived from an EMBL/GenBank/DDBJ whole genome shotgun (WGS) entry which is preliminary data.</text>
</comment>
<dbReference type="AlphaFoldDB" id="A0AAW8TTC8"/>
<sequence length="237" mass="27641">MKVRAIIFDLDDTLYDPMQPFNQAYQKHLPQMASKVSVNQFYLKSRAISDALFEKQQLGQIDINEVRKIRIIEAAKAFGYEVTEDLAMAFQDTYAYYQGHLTLLEGYAAFFKKCQEQGIFLGVITNGAGDLQRKKLHSLQLDQYIPEKYWLISGEVDLMKPQREIFEYYQKVHQLDRAIYVGDSFENDVVGANQVNWPVYWFNHRQRQKPANHATFKYQEVSHLAELLTALQQELGI</sequence>
<dbReference type="InterPro" id="IPR006439">
    <property type="entry name" value="HAD-SF_hydro_IA"/>
</dbReference>
<dbReference type="SFLD" id="SFLDS00003">
    <property type="entry name" value="Haloacid_Dehalogenase"/>
    <property type="match status" value="1"/>
</dbReference>
<dbReference type="Pfam" id="PF13419">
    <property type="entry name" value="HAD_2"/>
    <property type="match status" value="1"/>
</dbReference>
<proteinExistence type="predicted"/>
<dbReference type="InterPro" id="IPR051400">
    <property type="entry name" value="HAD-like_hydrolase"/>
</dbReference>
<dbReference type="Gene3D" id="3.40.50.1000">
    <property type="entry name" value="HAD superfamily/HAD-like"/>
    <property type="match status" value="1"/>
</dbReference>